<dbReference type="EMBL" id="JBHUIR010000054">
    <property type="protein sequence ID" value="MFD2260901.1"/>
    <property type="molecule type" value="Genomic_DNA"/>
</dbReference>
<accession>A0ABW5DMW6</accession>
<feature type="transmembrane region" description="Helical" evidence="1">
    <location>
        <begin position="187"/>
        <end position="216"/>
    </location>
</feature>
<keyword evidence="1" id="KW-0472">Membrane</keyword>
<dbReference type="PIRSF" id="PIRSF033239">
    <property type="entry name" value="ExoD"/>
    <property type="match status" value="1"/>
</dbReference>
<evidence type="ECO:0000313" key="2">
    <source>
        <dbReference type="EMBL" id="MFD2260901.1"/>
    </source>
</evidence>
<dbReference type="RefSeq" id="WP_345098175.1">
    <property type="nucleotide sequence ID" value="NZ_BAABGS010000012.1"/>
</dbReference>
<keyword evidence="1" id="KW-0812">Transmembrane</keyword>
<sequence>MNIHDSSMASHVPAQYYKTNKPRRLSTIVEELSARAIGPVSVQQIRDALGDRSFSTLLLFFAALNLLPLPPGTTLVLGLPLMLISMQMITGKRAVWLPRFLLTKSLTAEQFRKLAEKMLPRLRQLEEIVRPRYWPFSNPKTAERVIGIVALVLGTLVTLPIPFGNWFPALACALLGIALSERDGLMLIAAGITILISFAVLGAVFGTAGFMASMFFR</sequence>
<organism evidence="2 3">
    <name type="scientific">Chelativorans composti</name>
    <dbReference type="NCBI Taxonomy" id="768533"/>
    <lineage>
        <taxon>Bacteria</taxon>
        <taxon>Pseudomonadati</taxon>
        <taxon>Pseudomonadota</taxon>
        <taxon>Alphaproteobacteria</taxon>
        <taxon>Hyphomicrobiales</taxon>
        <taxon>Phyllobacteriaceae</taxon>
        <taxon>Chelativorans</taxon>
    </lineage>
</organism>
<comment type="caution">
    <text evidence="2">The sequence shown here is derived from an EMBL/GenBank/DDBJ whole genome shotgun (WGS) entry which is preliminary data.</text>
</comment>
<feature type="transmembrane region" description="Helical" evidence="1">
    <location>
        <begin position="57"/>
        <end position="84"/>
    </location>
</feature>
<name>A0ABW5DMW6_9HYPH</name>
<evidence type="ECO:0000256" key="1">
    <source>
        <dbReference type="SAM" id="Phobius"/>
    </source>
</evidence>
<feature type="transmembrane region" description="Helical" evidence="1">
    <location>
        <begin position="145"/>
        <end position="167"/>
    </location>
</feature>
<keyword evidence="3" id="KW-1185">Reference proteome</keyword>
<evidence type="ECO:0000313" key="3">
    <source>
        <dbReference type="Proteomes" id="UP001597373"/>
    </source>
</evidence>
<dbReference type="PANTHER" id="PTHR41795">
    <property type="entry name" value="EXOPOLYSACCHARIDE SYNTHESIS PROTEIN"/>
    <property type="match status" value="1"/>
</dbReference>
<proteinExistence type="predicted"/>
<gene>
    <name evidence="2" type="ORF">ACFSMZ_14200</name>
</gene>
<dbReference type="InterPro" id="IPR010331">
    <property type="entry name" value="ExoD"/>
</dbReference>
<keyword evidence="1" id="KW-1133">Transmembrane helix</keyword>
<dbReference type="Proteomes" id="UP001597373">
    <property type="component" value="Unassembled WGS sequence"/>
</dbReference>
<dbReference type="PANTHER" id="PTHR41795:SF1">
    <property type="entry name" value="EXOPOLYSACCHARIDE SYNTHESIS PROTEIN"/>
    <property type="match status" value="1"/>
</dbReference>
<reference evidence="3" key="1">
    <citation type="journal article" date="2019" name="Int. J. Syst. Evol. Microbiol.">
        <title>The Global Catalogue of Microorganisms (GCM) 10K type strain sequencing project: providing services to taxonomists for standard genome sequencing and annotation.</title>
        <authorList>
            <consortium name="The Broad Institute Genomics Platform"/>
            <consortium name="The Broad Institute Genome Sequencing Center for Infectious Disease"/>
            <person name="Wu L."/>
            <person name="Ma J."/>
        </authorList>
    </citation>
    <scope>NUCLEOTIDE SEQUENCE [LARGE SCALE GENOMIC DNA]</scope>
    <source>
        <strain evidence="3">KCTC 23707</strain>
    </source>
</reference>
<protein>
    <submittedName>
        <fullName evidence="2">Exopolysaccharide biosynthesis protein</fullName>
    </submittedName>
</protein>
<dbReference type="Pfam" id="PF06055">
    <property type="entry name" value="ExoD"/>
    <property type="match status" value="1"/>
</dbReference>